<evidence type="ECO:0000313" key="1">
    <source>
        <dbReference type="EMBL" id="WOL04447.1"/>
    </source>
</evidence>
<dbReference type="EMBL" id="CP136893">
    <property type="protein sequence ID" value="WOL04447.1"/>
    <property type="molecule type" value="Genomic_DNA"/>
</dbReference>
<gene>
    <name evidence="1" type="ORF">Cni_G13168</name>
</gene>
<dbReference type="AlphaFoldDB" id="A0AAQ3K936"/>
<reference evidence="1 2" key="1">
    <citation type="submission" date="2023-10" db="EMBL/GenBank/DDBJ databases">
        <title>Chromosome-scale genome assembly provides insights into flower coloration mechanisms of Canna indica.</title>
        <authorList>
            <person name="Li C."/>
        </authorList>
    </citation>
    <scope>NUCLEOTIDE SEQUENCE [LARGE SCALE GENOMIC DNA]</scope>
    <source>
        <tissue evidence="1">Flower</tissue>
    </source>
</reference>
<name>A0AAQ3K936_9LILI</name>
<accession>A0AAQ3K936</accession>
<keyword evidence="2" id="KW-1185">Reference proteome</keyword>
<dbReference type="Proteomes" id="UP001327560">
    <property type="component" value="Chromosome 4"/>
</dbReference>
<protein>
    <submittedName>
        <fullName evidence="1">Uncharacterized protein</fullName>
    </submittedName>
</protein>
<evidence type="ECO:0000313" key="2">
    <source>
        <dbReference type="Proteomes" id="UP001327560"/>
    </source>
</evidence>
<proteinExistence type="predicted"/>
<sequence length="75" mass="8280">MGHSHKNVGLAALDDGVGMRCWEMGVIGGLRGEQMRGLVPSLCSCLDCLCLREENFPNNRQTVKVSAYLKLQEKD</sequence>
<organism evidence="1 2">
    <name type="scientific">Canna indica</name>
    <name type="common">Indian-shot</name>
    <dbReference type="NCBI Taxonomy" id="4628"/>
    <lineage>
        <taxon>Eukaryota</taxon>
        <taxon>Viridiplantae</taxon>
        <taxon>Streptophyta</taxon>
        <taxon>Embryophyta</taxon>
        <taxon>Tracheophyta</taxon>
        <taxon>Spermatophyta</taxon>
        <taxon>Magnoliopsida</taxon>
        <taxon>Liliopsida</taxon>
        <taxon>Zingiberales</taxon>
        <taxon>Cannaceae</taxon>
        <taxon>Canna</taxon>
    </lineage>
</organism>